<organism evidence="2 4">
    <name type="scientific">Endobacter medicaginis</name>
    <dbReference type="NCBI Taxonomy" id="1181271"/>
    <lineage>
        <taxon>Bacteria</taxon>
        <taxon>Pseudomonadati</taxon>
        <taxon>Pseudomonadota</taxon>
        <taxon>Alphaproteobacteria</taxon>
        <taxon>Acetobacterales</taxon>
        <taxon>Acetobacteraceae</taxon>
        <taxon>Endobacter</taxon>
    </lineage>
</organism>
<name>A0A839V0U0_9PROT</name>
<feature type="domain" description="DUF1508" evidence="1">
    <location>
        <begin position="10"/>
        <end position="57"/>
    </location>
</feature>
<comment type="caution">
    <text evidence="2">The sequence shown here is derived from an EMBL/GenBank/DDBJ whole genome shotgun (WGS) entry which is preliminary data.</text>
</comment>
<dbReference type="PANTHER" id="PTHR40606:SF1">
    <property type="entry name" value="UPF0339 PROTEIN YEGP"/>
    <property type="match status" value="1"/>
</dbReference>
<dbReference type="AlphaFoldDB" id="A0A839V0U0"/>
<dbReference type="SUPFAM" id="SSF160113">
    <property type="entry name" value="YegP-like"/>
    <property type="match status" value="2"/>
</dbReference>
<evidence type="ECO:0000313" key="2">
    <source>
        <dbReference type="EMBL" id="MBB3173141.1"/>
    </source>
</evidence>
<reference evidence="3 5" key="1">
    <citation type="submission" date="2020-06" db="EMBL/GenBank/DDBJ databases">
        <title>Description of novel acetic acid bacteria.</title>
        <authorList>
            <person name="Sombolestani A."/>
        </authorList>
    </citation>
    <scope>NUCLEOTIDE SEQUENCE [LARGE SCALE GENOMIC DNA]</scope>
    <source>
        <strain evidence="3 5">LMG 26838</strain>
    </source>
</reference>
<feature type="domain" description="DUF1508" evidence="1">
    <location>
        <begin position="63"/>
        <end position="108"/>
    </location>
</feature>
<keyword evidence="4" id="KW-1185">Reference proteome</keyword>
<evidence type="ECO:0000259" key="1">
    <source>
        <dbReference type="Pfam" id="PF07411"/>
    </source>
</evidence>
<dbReference type="InterPro" id="IPR010879">
    <property type="entry name" value="DUF1508"/>
</dbReference>
<dbReference type="Gene3D" id="2.30.29.80">
    <property type="match status" value="1"/>
</dbReference>
<evidence type="ECO:0000313" key="3">
    <source>
        <dbReference type="EMBL" id="NVN31912.1"/>
    </source>
</evidence>
<protein>
    <submittedName>
        <fullName evidence="3">YegP family protein</fullName>
    </submittedName>
</protein>
<evidence type="ECO:0000313" key="5">
    <source>
        <dbReference type="Proteomes" id="UP000565205"/>
    </source>
</evidence>
<proteinExistence type="predicted"/>
<reference evidence="2 4" key="2">
    <citation type="submission" date="2020-08" db="EMBL/GenBank/DDBJ databases">
        <title>Genomic Encyclopedia of Type Strains, Phase III (KMG-III): the genomes of soil and plant-associated and newly described type strains.</title>
        <authorList>
            <person name="Whitman W."/>
        </authorList>
    </citation>
    <scope>NUCLEOTIDE SEQUENCE [LARGE SCALE GENOMIC DNA]</scope>
    <source>
        <strain evidence="2 4">CECT 8088</strain>
    </source>
</reference>
<sequence>MAGRFEIYTDSAGQHRFRLRAGNGEVVLVSEGYKRRINARKGVASVQRNVLRDERFERRTTRSGAPMFNLRAANGQVIGTSEAYASLEAREDGIDAVRRAAPLATVAELP</sequence>
<dbReference type="EMBL" id="JABXXQ010000549">
    <property type="protein sequence ID" value="NVN31912.1"/>
    <property type="molecule type" value="Genomic_DNA"/>
</dbReference>
<dbReference type="Pfam" id="PF07411">
    <property type="entry name" value="DUF1508"/>
    <property type="match status" value="2"/>
</dbReference>
<dbReference type="InterPro" id="IPR036913">
    <property type="entry name" value="YegP-like_sf"/>
</dbReference>
<accession>A0A839V0U0</accession>
<dbReference type="EMBL" id="JACHXV010000003">
    <property type="protein sequence ID" value="MBB3173141.1"/>
    <property type="molecule type" value="Genomic_DNA"/>
</dbReference>
<evidence type="ECO:0000313" key="4">
    <source>
        <dbReference type="Proteomes" id="UP000557688"/>
    </source>
</evidence>
<gene>
    <name evidence="2" type="ORF">FHR90_000959</name>
    <name evidence="3" type="ORF">HUK83_16425</name>
</gene>
<dbReference type="Proteomes" id="UP000565205">
    <property type="component" value="Unassembled WGS sequence"/>
</dbReference>
<dbReference type="InterPro" id="IPR051141">
    <property type="entry name" value="UPF0339_domain"/>
</dbReference>
<dbReference type="RefSeq" id="WP_176626520.1">
    <property type="nucleotide sequence ID" value="NZ_JABXXQ010000549.1"/>
</dbReference>
<dbReference type="Proteomes" id="UP000557688">
    <property type="component" value="Unassembled WGS sequence"/>
</dbReference>
<dbReference type="PANTHER" id="PTHR40606">
    <property type="match status" value="1"/>
</dbReference>